<protein>
    <submittedName>
        <fullName evidence="1">Uncharacterized protein</fullName>
    </submittedName>
</protein>
<name>A0A9X3EUT1_9BACT</name>
<dbReference type="EMBL" id="JAPNKE010000002">
    <property type="protein sequence ID" value="MCY1005928.1"/>
    <property type="molecule type" value="Genomic_DNA"/>
</dbReference>
<accession>A0A9X3EUT1</accession>
<proteinExistence type="predicted"/>
<evidence type="ECO:0000313" key="2">
    <source>
        <dbReference type="Proteomes" id="UP001150924"/>
    </source>
</evidence>
<comment type="caution">
    <text evidence="1">The sequence shown here is derived from an EMBL/GenBank/DDBJ whole genome shotgun (WGS) entry which is preliminary data.</text>
</comment>
<sequence>MSAFPETELRKLLVQCFSRDELEIFLADTYGSAVLCSLTPGQSFEGFVFGVIQYLRRMRTLDAVFFDALEVTRPNCRVEVGRLRTLFEAVTGRNDSSLA</sequence>
<evidence type="ECO:0000313" key="1">
    <source>
        <dbReference type="EMBL" id="MCY1005928.1"/>
    </source>
</evidence>
<organism evidence="1 2">
    <name type="scientific">Nannocystis pusilla</name>
    <dbReference type="NCBI Taxonomy" id="889268"/>
    <lineage>
        <taxon>Bacteria</taxon>
        <taxon>Pseudomonadati</taxon>
        <taxon>Myxococcota</taxon>
        <taxon>Polyangia</taxon>
        <taxon>Nannocystales</taxon>
        <taxon>Nannocystaceae</taxon>
        <taxon>Nannocystis</taxon>
    </lineage>
</organism>
<gene>
    <name evidence="1" type="ORF">OV079_10185</name>
</gene>
<reference evidence="1" key="1">
    <citation type="submission" date="2022-11" db="EMBL/GenBank/DDBJ databases">
        <title>Minimal conservation of predation-associated metabolite biosynthetic gene clusters underscores biosynthetic potential of Myxococcota including descriptions for ten novel species: Archangium lansinium sp. nov., Myxococcus landrumus sp. nov., Nannocystis bai.</title>
        <authorList>
            <person name="Ahearne A."/>
            <person name="Stevens C."/>
            <person name="Phillips K."/>
        </authorList>
    </citation>
    <scope>NUCLEOTIDE SEQUENCE</scope>
    <source>
        <strain evidence="1">Na p29</strain>
    </source>
</reference>
<dbReference type="AlphaFoldDB" id="A0A9X3EUT1"/>
<keyword evidence="2" id="KW-1185">Reference proteome</keyword>
<dbReference type="RefSeq" id="WP_267767840.1">
    <property type="nucleotide sequence ID" value="NZ_JAPNKE010000002.1"/>
</dbReference>
<dbReference type="Proteomes" id="UP001150924">
    <property type="component" value="Unassembled WGS sequence"/>
</dbReference>